<dbReference type="Gene3D" id="3.30.230.10">
    <property type="match status" value="1"/>
</dbReference>
<dbReference type="EMBL" id="DVJO01000054">
    <property type="protein sequence ID" value="HIS82485.1"/>
    <property type="molecule type" value="Genomic_DNA"/>
</dbReference>
<comment type="function">
    <text evidence="10">A type II topoisomerase that negatively supercoils closed circular double-stranded (ds) DNA in an ATP-dependent manner to modulate DNA topology and maintain chromosomes in an underwound state. Negative supercoiling favors strand separation, and DNA replication, transcription, recombination and repair, all of which involve strand separation. Also able to catalyze the interconversion of other topological isomers of dsDNA rings, including catenanes and knotted rings. Type II topoisomerases break and join 2 DNA strands simultaneously in an ATP-dependent manner.</text>
</comment>
<dbReference type="Pfam" id="PF00986">
    <property type="entry name" value="DNA_gyraseB_C"/>
    <property type="match status" value="1"/>
</dbReference>
<feature type="binding site" evidence="10">
    <location>
        <position position="460"/>
    </location>
    <ligand>
        <name>Mg(2+)</name>
        <dbReference type="ChEBI" id="CHEBI:18420"/>
        <label>1</label>
        <note>catalytic</note>
    </ligand>
</feature>
<dbReference type="PANTHER" id="PTHR45866:SF1">
    <property type="entry name" value="DNA GYRASE SUBUNIT B, MITOCHONDRIAL"/>
    <property type="match status" value="1"/>
</dbReference>
<dbReference type="InterPro" id="IPR003594">
    <property type="entry name" value="HATPase_dom"/>
</dbReference>
<dbReference type="InterPro" id="IPR006171">
    <property type="entry name" value="TOPRIM_dom"/>
</dbReference>
<dbReference type="Pfam" id="PF02518">
    <property type="entry name" value="HATPase_c"/>
    <property type="match status" value="1"/>
</dbReference>
<evidence type="ECO:0000256" key="4">
    <source>
        <dbReference type="ARBA" id="ARBA00022741"/>
    </source>
</evidence>
<dbReference type="SUPFAM" id="SSF56719">
    <property type="entry name" value="Type II DNA topoisomerase"/>
    <property type="match status" value="1"/>
</dbReference>
<dbReference type="InterPro" id="IPR001241">
    <property type="entry name" value="Topo_IIA"/>
</dbReference>
<dbReference type="AlphaFoldDB" id="A0A9D1FV23"/>
<evidence type="ECO:0000256" key="9">
    <source>
        <dbReference type="ARBA" id="ARBA00023235"/>
    </source>
</evidence>
<dbReference type="GO" id="GO:0003677">
    <property type="term" value="F:DNA binding"/>
    <property type="evidence" value="ECO:0007669"/>
    <property type="project" value="UniProtKB-KW"/>
</dbReference>
<proteinExistence type="inferred from homology"/>
<accession>A0A9D1FV23</accession>
<dbReference type="SUPFAM" id="SSF55874">
    <property type="entry name" value="ATPase domain of HSP90 chaperone/DNA topoisomerase II/histidine kinase"/>
    <property type="match status" value="1"/>
</dbReference>
<feature type="binding site" evidence="10">
    <location>
        <position position="536"/>
    </location>
    <ligand>
        <name>Mg(2+)</name>
        <dbReference type="ChEBI" id="CHEBI:18420"/>
        <label>2</label>
    </ligand>
</feature>
<dbReference type="FunFam" id="3.40.50.670:FF:000001">
    <property type="entry name" value="DNA topoisomerase 2"/>
    <property type="match status" value="1"/>
</dbReference>
<dbReference type="InterPro" id="IPR018522">
    <property type="entry name" value="TopoIIA_CS"/>
</dbReference>
<dbReference type="InterPro" id="IPR013506">
    <property type="entry name" value="Topo_IIA_bsu_dom2"/>
</dbReference>
<dbReference type="Gene3D" id="3.30.565.10">
    <property type="entry name" value="Histidine kinase-like ATPase, C-terminal domain"/>
    <property type="match status" value="1"/>
</dbReference>
<feature type="binding site" evidence="10">
    <location>
        <position position="538"/>
    </location>
    <ligand>
        <name>Mg(2+)</name>
        <dbReference type="ChEBI" id="CHEBI:18420"/>
        <label>2</label>
    </ligand>
</feature>
<evidence type="ECO:0000256" key="8">
    <source>
        <dbReference type="ARBA" id="ARBA00023125"/>
    </source>
</evidence>
<keyword evidence="10" id="KW-0963">Cytoplasm</keyword>
<dbReference type="Proteomes" id="UP000824139">
    <property type="component" value="Unassembled WGS sequence"/>
</dbReference>
<comment type="catalytic activity">
    <reaction evidence="1 10">
        <text>ATP-dependent breakage, passage and rejoining of double-stranded DNA.</text>
        <dbReference type="EC" id="5.6.2.2"/>
    </reaction>
</comment>
<dbReference type="PRINTS" id="PR01159">
    <property type="entry name" value="DNAGYRASEB"/>
</dbReference>
<name>A0A9D1FV23_9BACT</name>
<dbReference type="GO" id="GO:0005524">
    <property type="term" value="F:ATP binding"/>
    <property type="evidence" value="ECO:0007669"/>
    <property type="project" value="UniProtKB-UniRule"/>
</dbReference>
<dbReference type="GO" id="GO:0006265">
    <property type="term" value="P:DNA topological change"/>
    <property type="evidence" value="ECO:0007669"/>
    <property type="project" value="UniProtKB-UniRule"/>
</dbReference>
<evidence type="ECO:0000256" key="7">
    <source>
        <dbReference type="ARBA" id="ARBA00023029"/>
    </source>
</evidence>
<dbReference type="FunFam" id="3.30.230.10:FF:000005">
    <property type="entry name" value="DNA gyrase subunit B"/>
    <property type="match status" value="1"/>
</dbReference>
<evidence type="ECO:0000256" key="3">
    <source>
        <dbReference type="ARBA" id="ARBA00022723"/>
    </source>
</evidence>
<organism evidence="12 13">
    <name type="scientific">Candidatus Scatenecus faecavium</name>
    <dbReference type="NCBI Taxonomy" id="2840915"/>
    <lineage>
        <taxon>Bacteria</taxon>
        <taxon>Candidatus Scatenecus</taxon>
    </lineage>
</organism>
<evidence type="ECO:0000259" key="11">
    <source>
        <dbReference type="PROSITE" id="PS50880"/>
    </source>
</evidence>
<feature type="binding site" evidence="10">
    <location>
        <position position="536"/>
    </location>
    <ligand>
        <name>Mg(2+)</name>
        <dbReference type="ChEBI" id="CHEBI:18420"/>
        <label>1</label>
        <note>catalytic</note>
    </ligand>
</feature>
<dbReference type="Gene3D" id="3.40.50.670">
    <property type="match status" value="2"/>
</dbReference>
<dbReference type="InterPro" id="IPR014721">
    <property type="entry name" value="Ribsml_uS5_D2-typ_fold_subgr"/>
</dbReference>
<protein>
    <recommendedName>
        <fullName evidence="10">DNA gyrase subunit B</fullName>
        <ecNumber evidence="10">5.6.2.2</ecNumber>
    </recommendedName>
</protein>
<comment type="similarity">
    <text evidence="2 10">Belongs to the type II topoisomerase GyrB family.</text>
</comment>
<comment type="miscellaneous">
    <text evidence="10">Few gyrases are as efficient as E.coli at forming negative supercoils. Not all organisms have 2 type II topoisomerases; in organisms with a single type II topoisomerase this enzyme also has to decatenate newly replicated chromosomes.</text>
</comment>
<dbReference type="Pfam" id="PF01751">
    <property type="entry name" value="Toprim"/>
    <property type="match status" value="1"/>
</dbReference>
<evidence type="ECO:0000313" key="12">
    <source>
        <dbReference type="EMBL" id="HIS82485.1"/>
    </source>
</evidence>
<dbReference type="PRINTS" id="PR00418">
    <property type="entry name" value="TPI2FAMILY"/>
</dbReference>
<comment type="cofactor">
    <cofactor evidence="10">
        <name>Mg(2+)</name>
        <dbReference type="ChEBI" id="CHEBI:18420"/>
    </cofactor>
    <cofactor evidence="10">
        <name>Mn(2+)</name>
        <dbReference type="ChEBI" id="CHEBI:29035"/>
    </cofactor>
    <cofactor evidence="10">
        <name>Ca(2+)</name>
        <dbReference type="ChEBI" id="CHEBI:29108"/>
    </cofactor>
    <text evidence="10">Binds two Mg(2+) per subunit. The magnesium ions form salt bridges with both the protein and the DNA. Can also accept other divalent metal cations, such as Mn(2+) or Ca(2+).</text>
</comment>
<dbReference type="EC" id="5.6.2.2" evidence="10"/>
<evidence type="ECO:0000256" key="5">
    <source>
        <dbReference type="ARBA" id="ARBA00022840"/>
    </source>
</evidence>
<evidence type="ECO:0000256" key="10">
    <source>
        <dbReference type="HAMAP-Rule" id="MF_01898"/>
    </source>
</evidence>
<reference evidence="12" key="2">
    <citation type="journal article" date="2021" name="PeerJ">
        <title>Extensive microbial diversity within the chicken gut microbiome revealed by metagenomics and culture.</title>
        <authorList>
            <person name="Gilroy R."/>
            <person name="Ravi A."/>
            <person name="Getino M."/>
            <person name="Pursley I."/>
            <person name="Horton D.L."/>
            <person name="Alikhan N.F."/>
            <person name="Baker D."/>
            <person name="Gharbi K."/>
            <person name="Hall N."/>
            <person name="Watson M."/>
            <person name="Adriaenssens E.M."/>
            <person name="Foster-Nyarko E."/>
            <person name="Jarju S."/>
            <person name="Secka A."/>
            <person name="Antonio M."/>
            <person name="Oren A."/>
            <person name="Chaudhuri R.R."/>
            <person name="La Ragione R."/>
            <person name="Hildebrand F."/>
            <person name="Pallen M.J."/>
        </authorList>
    </citation>
    <scope>NUCLEOTIDE SEQUENCE</scope>
    <source>
        <strain evidence="12">CHK152-2994</strain>
    </source>
</reference>
<feature type="site" description="Interaction with DNA" evidence="10">
    <location>
        <position position="485"/>
    </location>
</feature>
<gene>
    <name evidence="10 12" type="primary">gyrB</name>
    <name evidence="12" type="ORF">IAD41_02620</name>
</gene>
<dbReference type="InterPro" id="IPR011557">
    <property type="entry name" value="GyrB"/>
</dbReference>
<keyword evidence="9 10" id="KW-0413">Isomerase</keyword>
<keyword evidence="5 10" id="KW-0067">ATP-binding</keyword>
<comment type="caution">
    <text evidence="12">The sequence shown here is derived from an EMBL/GenBank/DDBJ whole genome shotgun (WGS) entry which is preliminary data.</text>
</comment>
<dbReference type="NCBIfam" id="NF004189">
    <property type="entry name" value="PRK05644.1"/>
    <property type="match status" value="1"/>
</dbReference>
<dbReference type="GO" id="GO:0003918">
    <property type="term" value="F:DNA topoisomerase type II (double strand cut, ATP-hydrolyzing) activity"/>
    <property type="evidence" value="ECO:0007669"/>
    <property type="project" value="UniProtKB-UniRule"/>
</dbReference>
<dbReference type="CDD" id="cd03366">
    <property type="entry name" value="TOPRIM_TopoIIA_GyrB"/>
    <property type="match status" value="1"/>
</dbReference>
<dbReference type="Pfam" id="PF00204">
    <property type="entry name" value="DNA_gyraseB"/>
    <property type="match status" value="1"/>
</dbReference>
<reference evidence="12" key="1">
    <citation type="submission" date="2020-10" db="EMBL/GenBank/DDBJ databases">
        <authorList>
            <person name="Gilroy R."/>
        </authorList>
    </citation>
    <scope>NUCLEOTIDE SEQUENCE</scope>
    <source>
        <strain evidence="12">CHK152-2994</strain>
    </source>
</reference>
<dbReference type="SUPFAM" id="SSF54211">
    <property type="entry name" value="Ribosomal protein S5 domain 2-like"/>
    <property type="match status" value="1"/>
</dbReference>
<dbReference type="HAMAP" id="MF_01898">
    <property type="entry name" value="GyrB"/>
    <property type="match status" value="1"/>
</dbReference>
<dbReference type="GO" id="GO:0046872">
    <property type="term" value="F:metal ion binding"/>
    <property type="evidence" value="ECO:0007669"/>
    <property type="project" value="UniProtKB-KW"/>
</dbReference>
<dbReference type="SMART" id="SM00433">
    <property type="entry name" value="TOP2c"/>
    <property type="match status" value="1"/>
</dbReference>
<dbReference type="PANTHER" id="PTHR45866">
    <property type="entry name" value="DNA GYRASE/TOPOISOMERASE SUBUNIT B"/>
    <property type="match status" value="1"/>
</dbReference>
<keyword evidence="3 10" id="KW-0479">Metal-binding</keyword>
<dbReference type="NCBIfam" id="NF011501">
    <property type="entry name" value="PRK14939.1"/>
    <property type="match status" value="1"/>
</dbReference>
<dbReference type="CDD" id="cd16928">
    <property type="entry name" value="HATPase_GyrB-like"/>
    <property type="match status" value="1"/>
</dbReference>
<dbReference type="GO" id="GO:0005694">
    <property type="term" value="C:chromosome"/>
    <property type="evidence" value="ECO:0007669"/>
    <property type="project" value="InterPro"/>
</dbReference>
<evidence type="ECO:0000313" key="13">
    <source>
        <dbReference type="Proteomes" id="UP000824139"/>
    </source>
</evidence>
<dbReference type="PROSITE" id="PS50880">
    <property type="entry name" value="TOPRIM"/>
    <property type="match status" value="1"/>
</dbReference>
<keyword evidence="7 10" id="KW-0799">Topoisomerase</keyword>
<dbReference type="SMART" id="SM00387">
    <property type="entry name" value="HATPase_c"/>
    <property type="match status" value="1"/>
</dbReference>
<dbReference type="NCBIfam" id="TIGR01059">
    <property type="entry name" value="gyrB"/>
    <property type="match status" value="1"/>
</dbReference>
<dbReference type="InterPro" id="IPR034160">
    <property type="entry name" value="TOPRIM_GyrB"/>
</dbReference>
<dbReference type="FunFam" id="3.30.565.10:FF:000002">
    <property type="entry name" value="DNA gyrase subunit B"/>
    <property type="match status" value="1"/>
</dbReference>
<dbReference type="InterPro" id="IPR020568">
    <property type="entry name" value="Ribosomal_Su5_D2-typ_SF"/>
</dbReference>
<feature type="domain" description="Toprim" evidence="11">
    <location>
        <begin position="454"/>
        <end position="571"/>
    </location>
</feature>
<dbReference type="GO" id="GO:0006261">
    <property type="term" value="P:DNA-templated DNA replication"/>
    <property type="evidence" value="ECO:0007669"/>
    <property type="project" value="UniProtKB-UniRule"/>
</dbReference>
<dbReference type="CDD" id="cd00822">
    <property type="entry name" value="TopoII_Trans_DNA_gyrase"/>
    <property type="match status" value="1"/>
</dbReference>
<dbReference type="InterPro" id="IPR000565">
    <property type="entry name" value="Topo_IIA_B"/>
</dbReference>
<evidence type="ECO:0000256" key="1">
    <source>
        <dbReference type="ARBA" id="ARBA00000185"/>
    </source>
</evidence>
<comment type="subcellular location">
    <subcellularLocation>
        <location evidence="10">Cytoplasm</location>
    </subcellularLocation>
</comment>
<evidence type="ECO:0000256" key="2">
    <source>
        <dbReference type="ARBA" id="ARBA00010708"/>
    </source>
</evidence>
<evidence type="ECO:0000256" key="6">
    <source>
        <dbReference type="ARBA" id="ARBA00022842"/>
    </source>
</evidence>
<keyword evidence="8" id="KW-0238">DNA-binding</keyword>
<dbReference type="InterPro" id="IPR002288">
    <property type="entry name" value="DNA_gyrase_B_C"/>
</dbReference>
<sequence>MSDGIQEVTEQTAAATPQVEKIEVVDLPDNNEAIETKTSASYDASNIRVLEGLEAVRMRPGMYIGSTSQRGLHHCIYEIVDNSIDESLAGFCTDIHVTVNKDNSVTVEDNGRGIPVDIKPETGKSALEIVHTVLHAGGKFGDGGYKVSGGLHGVGASVVNALSEKYRVEVSRQGFVWRQEYMRGEPLAPVEKGEATDKTGTKTTFWPDPEIFTETTEIDCDVIANRLREMAFLNKGLKIIFTNAHTEETETFHFVGGIGSYVEFLNKNKTVLHDKPIYIDKVVDNMQVEVAMQYTDAYNESVLSFANNINTHSGGTHLTGFRNSITRVLNDYARKNNILKDSDQNLSGEDVREGLTAIVSVKIPNPEFEGQTKEKLGSQEAMGAVQDAVRDKLQEWLEFNPKIAKMILEKTLQAQRAREAARKARELTRRKTVLENSTLPGKLADCSNREPEKCEIYIVEGDSAGGSAKQGRNRMFQAILPLRGKILNVEKARLDKIYGNNEIQSMVQAFGINISKNEEEVDLEKLRYHKIIIMTDADVDGAHIRTLLLTFFFRYAKPLIENGYVYIAQPPLYKITTGKTSEYLFNEHALDKMLKERGIKNLSLSDKKKSKVKTGDELLELIKNMSTFYNSYNNPILNMFPAVVLRGLVRADIQPENFDDQAKMNEICEYLNNYLLDHAKNYNIAEAENYKVSVKYNPENSKYSLQLNLNEEEHVIINQSIIKSSEFKRLRTSYPLIRDFLIEEEEKLILETDTEQYDITSFDKLQKIIDDRGQKGLTIQRFKGLGEMMPQQLWETTMDPATRTLLKVNIEDAMLCDQLFDILMGDKVDPRKKFIESNAVYATNIDT</sequence>
<dbReference type="InterPro" id="IPR036890">
    <property type="entry name" value="HATPase_C_sf"/>
</dbReference>
<keyword evidence="6 10" id="KW-0460">Magnesium</keyword>
<dbReference type="InterPro" id="IPR013760">
    <property type="entry name" value="Topo_IIA-like_dom_sf"/>
</dbReference>
<dbReference type="GO" id="GO:0005737">
    <property type="term" value="C:cytoplasm"/>
    <property type="evidence" value="ECO:0007669"/>
    <property type="project" value="UniProtKB-SubCell"/>
</dbReference>
<feature type="site" description="Interaction with DNA" evidence="10">
    <location>
        <position position="488"/>
    </location>
</feature>
<keyword evidence="4 10" id="KW-0547">Nucleotide-binding</keyword>
<comment type="subunit">
    <text evidence="10">Heterotetramer, composed of two GyrA and two GyrB chains. In the heterotetramer, GyrA contains the active site tyrosine that forms a transient covalent intermediate with DNA, while GyrB binds cofactors and catalyzes ATP hydrolysis.</text>
</comment>
<dbReference type="PROSITE" id="PS00177">
    <property type="entry name" value="TOPOISOMERASE_II"/>
    <property type="match status" value="1"/>
</dbReference>
<dbReference type="InterPro" id="IPR013759">
    <property type="entry name" value="Topo_IIA_B_C"/>
</dbReference>